<evidence type="ECO:0000259" key="6">
    <source>
        <dbReference type="Pfam" id="PF16363"/>
    </source>
</evidence>
<dbReference type="Gene3D" id="3.40.50.720">
    <property type="entry name" value="NAD(P)-binding Rossmann-like Domain"/>
    <property type="match status" value="2"/>
</dbReference>
<feature type="non-terminal residue" evidence="7">
    <location>
        <position position="1"/>
    </location>
</feature>
<dbReference type="InterPro" id="IPR001509">
    <property type="entry name" value="Epimerase_deHydtase"/>
</dbReference>
<accession>X1MDZ1</accession>
<protein>
    <recommendedName>
        <fullName evidence="3">GDP-mannose 4,6-dehydratase</fullName>
        <ecNumber evidence="3">4.2.1.47</ecNumber>
    </recommendedName>
</protein>
<proteinExistence type="inferred from homology"/>
<sequence>VVGVKRRSSTDSTGRLDGCKGDSNFNLIEGDITDPSSVSGVLSKYKPDEVYNLAAQSHVATSFEQPTTTFQINAVGVLNILEGIHLYSPHSRFYQANTSEMFGSNYTQCLSLSNVMQHGKLQTYEDMMKDMDDKGSTKYQNEETPLSPNSPYAVAKVSAHHLVDNYRRAYGMYASCGILFNHESPRRGEEFVTRKITKWIGEFSYWRQHNTEYIMQHADSEDGDGVIIACRGPENPNTDTYSISLLPDRFSKLRLGNLDAQRDWGHAKDYVNAMWLMLQQEKPDDYVVATGKTYSVRDFLTIAWIIRICPLYSI</sequence>
<dbReference type="GO" id="GO:0042351">
    <property type="term" value="P:'de novo' GDP-L-fucose biosynthetic process"/>
    <property type="evidence" value="ECO:0007669"/>
    <property type="project" value="TreeGrafter"/>
</dbReference>
<gene>
    <name evidence="7" type="ORF">S06H3_16366</name>
</gene>
<dbReference type="Pfam" id="PF16363">
    <property type="entry name" value="GDP_Man_Dehyd"/>
    <property type="match status" value="1"/>
</dbReference>
<dbReference type="Gene3D" id="3.90.25.10">
    <property type="entry name" value="UDP-galactose 4-epimerase, domain 1"/>
    <property type="match status" value="2"/>
</dbReference>
<dbReference type="GO" id="GO:0008446">
    <property type="term" value="F:GDP-mannose 4,6-dehydratase activity"/>
    <property type="evidence" value="ECO:0007669"/>
    <property type="project" value="UniProtKB-EC"/>
</dbReference>
<feature type="domain" description="NAD(P)-binding" evidence="6">
    <location>
        <begin position="251"/>
        <end position="303"/>
    </location>
</feature>
<dbReference type="InterPro" id="IPR016040">
    <property type="entry name" value="NAD(P)-bd_dom"/>
</dbReference>
<evidence type="ECO:0000256" key="3">
    <source>
        <dbReference type="ARBA" id="ARBA00011989"/>
    </source>
</evidence>
<dbReference type="InterPro" id="IPR006368">
    <property type="entry name" value="GDP_Man_deHydtase"/>
</dbReference>
<evidence type="ECO:0000256" key="2">
    <source>
        <dbReference type="ARBA" id="ARBA00009263"/>
    </source>
</evidence>
<dbReference type="EC" id="4.2.1.47" evidence="3"/>
<dbReference type="PANTHER" id="PTHR43715:SF1">
    <property type="entry name" value="GDP-MANNOSE 4,6 DEHYDRATASE"/>
    <property type="match status" value="1"/>
</dbReference>
<evidence type="ECO:0000313" key="7">
    <source>
        <dbReference type="EMBL" id="GAI16316.1"/>
    </source>
</evidence>
<name>X1MDZ1_9ZZZZ</name>
<comment type="caution">
    <text evidence="7">The sequence shown here is derived from an EMBL/GenBank/DDBJ whole genome shotgun (WGS) entry which is preliminary data.</text>
</comment>
<evidence type="ECO:0000256" key="4">
    <source>
        <dbReference type="ARBA" id="ARBA00023239"/>
    </source>
</evidence>
<evidence type="ECO:0000259" key="5">
    <source>
        <dbReference type="Pfam" id="PF01370"/>
    </source>
</evidence>
<evidence type="ECO:0000256" key="1">
    <source>
        <dbReference type="ARBA" id="ARBA00001937"/>
    </source>
</evidence>
<keyword evidence="4" id="KW-0456">Lyase</keyword>
<dbReference type="AlphaFoldDB" id="X1MDZ1"/>
<dbReference type="PANTHER" id="PTHR43715">
    <property type="entry name" value="GDP-MANNOSE 4,6-DEHYDRATASE"/>
    <property type="match status" value="1"/>
</dbReference>
<dbReference type="EMBL" id="BARV01008093">
    <property type="protein sequence ID" value="GAI16316.1"/>
    <property type="molecule type" value="Genomic_DNA"/>
</dbReference>
<organism evidence="7">
    <name type="scientific">marine sediment metagenome</name>
    <dbReference type="NCBI Taxonomy" id="412755"/>
    <lineage>
        <taxon>unclassified sequences</taxon>
        <taxon>metagenomes</taxon>
        <taxon>ecological metagenomes</taxon>
    </lineage>
</organism>
<dbReference type="InterPro" id="IPR036291">
    <property type="entry name" value="NAD(P)-bd_dom_sf"/>
</dbReference>
<dbReference type="CDD" id="cd05260">
    <property type="entry name" value="GDP_MD_SDR_e"/>
    <property type="match status" value="1"/>
</dbReference>
<dbReference type="SUPFAM" id="SSF51735">
    <property type="entry name" value="NAD(P)-binding Rossmann-fold domains"/>
    <property type="match status" value="1"/>
</dbReference>
<dbReference type="Pfam" id="PF01370">
    <property type="entry name" value="Epimerase"/>
    <property type="match status" value="1"/>
</dbReference>
<comment type="similarity">
    <text evidence="2">Belongs to the NAD(P)-dependent epimerase/dehydratase family. GDP-mannose 4,6-dehydratase subfamily.</text>
</comment>
<reference evidence="7" key="1">
    <citation type="journal article" date="2014" name="Front. Microbiol.">
        <title>High frequency of phylogenetically diverse reductive dehalogenase-homologous genes in deep subseafloor sedimentary metagenomes.</title>
        <authorList>
            <person name="Kawai M."/>
            <person name="Futagami T."/>
            <person name="Toyoda A."/>
            <person name="Takaki Y."/>
            <person name="Nishi S."/>
            <person name="Hori S."/>
            <person name="Arai W."/>
            <person name="Tsubouchi T."/>
            <person name="Morono Y."/>
            <person name="Uchiyama I."/>
            <person name="Ito T."/>
            <person name="Fujiyama A."/>
            <person name="Inagaki F."/>
            <person name="Takami H."/>
        </authorList>
    </citation>
    <scope>NUCLEOTIDE SEQUENCE</scope>
    <source>
        <strain evidence="7">Expedition CK06-06</strain>
    </source>
</reference>
<feature type="domain" description="NAD-dependent epimerase/dehydratase" evidence="5">
    <location>
        <begin position="1"/>
        <end position="205"/>
    </location>
</feature>
<comment type="cofactor">
    <cofactor evidence="1">
        <name>NADP(+)</name>
        <dbReference type="ChEBI" id="CHEBI:58349"/>
    </cofactor>
</comment>